<evidence type="ECO:0000313" key="2">
    <source>
        <dbReference type="Proteomes" id="UP000306585"/>
    </source>
</evidence>
<dbReference type="RefSeq" id="WP_138238690.1">
    <property type="nucleotide sequence ID" value="NZ_VBRY01000003.1"/>
</dbReference>
<reference evidence="1 2" key="1">
    <citation type="journal article" date="2019" name="Appl. Environ. Microbiol.">
        <title>Environmental Evidence and Genomic Insight of Iron-oxidizing Bacteria Preference Towards More Corrosion Resistant Stainless Steel at Higher Salinities.</title>
        <authorList>
            <person name="Garrison C.E."/>
            <person name="Price K.A."/>
            <person name="Field E.K."/>
        </authorList>
    </citation>
    <scope>NUCLEOTIDE SEQUENCE [LARGE SCALE GENOMIC DNA]</scope>
    <source>
        <strain evidence="1 2">P3</strain>
    </source>
</reference>
<dbReference type="EMBL" id="VBRY01000003">
    <property type="protein sequence ID" value="TLS68289.1"/>
    <property type="molecule type" value="Genomic_DNA"/>
</dbReference>
<accession>A0A5R9GTT7</accession>
<organism evidence="1 2">
    <name type="scientific">Mariprofundus erugo</name>
    <dbReference type="NCBI Taxonomy" id="2528639"/>
    <lineage>
        <taxon>Bacteria</taxon>
        <taxon>Pseudomonadati</taxon>
        <taxon>Pseudomonadota</taxon>
        <taxon>Candidatius Mariprofundia</taxon>
        <taxon>Mariprofundales</taxon>
        <taxon>Mariprofundaceae</taxon>
        <taxon>Mariprofundus</taxon>
    </lineage>
</organism>
<sequence>MAIKALINKYLEATEAKFGAEARSKTVVKYRGGMNFFIKRHIDKHAHVVDMGNLQLMTRHLQASI</sequence>
<proteinExistence type="predicted"/>
<name>A0A5R9GTT7_9PROT</name>
<gene>
    <name evidence="1" type="ORF">FEF65_04665</name>
</gene>
<evidence type="ECO:0000313" key="1">
    <source>
        <dbReference type="EMBL" id="TLS68289.1"/>
    </source>
</evidence>
<comment type="caution">
    <text evidence="1">The sequence shown here is derived from an EMBL/GenBank/DDBJ whole genome shotgun (WGS) entry which is preliminary data.</text>
</comment>
<keyword evidence="2" id="KW-1185">Reference proteome</keyword>
<protein>
    <submittedName>
        <fullName evidence="1">Uncharacterized protein</fullName>
    </submittedName>
</protein>
<dbReference type="Proteomes" id="UP000306585">
    <property type="component" value="Unassembled WGS sequence"/>
</dbReference>
<dbReference type="AlphaFoldDB" id="A0A5R9GTT7"/>